<dbReference type="KEGG" id="tpx:Turpa_0586"/>
<keyword evidence="3" id="KW-1133">Transmembrane helix</keyword>
<dbReference type="RefSeq" id="WP_014801756.1">
    <property type="nucleotide sequence ID" value="NC_018020.1"/>
</dbReference>
<gene>
    <name evidence="5" type="ordered locus">Turpa_0586</name>
</gene>
<dbReference type="AlphaFoldDB" id="I4B1T1"/>
<protein>
    <submittedName>
        <fullName evidence="5">Metallophosphoesterase</fullName>
    </submittedName>
</protein>
<keyword evidence="6" id="KW-1185">Reference proteome</keyword>
<dbReference type="GO" id="GO:0016020">
    <property type="term" value="C:membrane"/>
    <property type="evidence" value="ECO:0007669"/>
    <property type="project" value="GOC"/>
</dbReference>
<dbReference type="EMBL" id="CP002959">
    <property type="protein sequence ID" value="AFM11238.1"/>
    <property type="molecule type" value="Genomic_DNA"/>
</dbReference>
<keyword evidence="1" id="KW-0479">Metal-binding</keyword>
<proteinExistence type="predicted"/>
<dbReference type="PANTHER" id="PTHR31302">
    <property type="entry name" value="TRANSMEMBRANE PROTEIN WITH METALLOPHOSPHOESTERASE DOMAIN-RELATED"/>
    <property type="match status" value="1"/>
</dbReference>
<keyword evidence="3" id="KW-0812">Transmembrane</keyword>
<dbReference type="Pfam" id="PF00149">
    <property type="entry name" value="Metallophos"/>
    <property type="match status" value="1"/>
</dbReference>
<evidence type="ECO:0000256" key="2">
    <source>
        <dbReference type="ARBA" id="ARBA00022801"/>
    </source>
</evidence>
<dbReference type="GO" id="GO:0009245">
    <property type="term" value="P:lipid A biosynthetic process"/>
    <property type="evidence" value="ECO:0007669"/>
    <property type="project" value="TreeGrafter"/>
</dbReference>
<feature type="domain" description="Calcineurin-like phosphoesterase" evidence="4">
    <location>
        <begin position="181"/>
        <end position="344"/>
    </location>
</feature>
<reference evidence="5 6" key="1">
    <citation type="submission" date="2012-06" db="EMBL/GenBank/DDBJ databases">
        <title>The complete chromosome of genome of Turneriella parva DSM 21527.</title>
        <authorList>
            <consortium name="US DOE Joint Genome Institute (JGI-PGF)"/>
            <person name="Lucas S."/>
            <person name="Han J."/>
            <person name="Lapidus A."/>
            <person name="Bruce D."/>
            <person name="Goodwin L."/>
            <person name="Pitluck S."/>
            <person name="Peters L."/>
            <person name="Kyrpides N."/>
            <person name="Mavromatis K."/>
            <person name="Ivanova N."/>
            <person name="Mikhailova N."/>
            <person name="Chertkov O."/>
            <person name="Detter J.C."/>
            <person name="Tapia R."/>
            <person name="Han C."/>
            <person name="Land M."/>
            <person name="Hauser L."/>
            <person name="Markowitz V."/>
            <person name="Cheng J.-F."/>
            <person name="Hugenholtz P."/>
            <person name="Woyke T."/>
            <person name="Wu D."/>
            <person name="Gronow S."/>
            <person name="Wellnitz S."/>
            <person name="Brambilla E."/>
            <person name="Klenk H.-P."/>
            <person name="Eisen J.A."/>
        </authorList>
    </citation>
    <scope>NUCLEOTIDE SEQUENCE [LARGE SCALE GENOMIC DNA]</scope>
    <source>
        <strain evidence="6">ATCC BAA-1111 / DSM 21527 / NCTC 11395 / H</strain>
    </source>
</reference>
<dbReference type="Gene3D" id="3.60.21.10">
    <property type="match status" value="1"/>
</dbReference>
<dbReference type="OrthoDB" id="9780884at2"/>
<dbReference type="CDD" id="cd07385">
    <property type="entry name" value="MPP_YkuE_C"/>
    <property type="match status" value="1"/>
</dbReference>
<dbReference type="InterPro" id="IPR004843">
    <property type="entry name" value="Calcineurin-like_PHP"/>
</dbReference>
<dbReference type="PANTHER" id="PTHR31302:SF31">
    <property type="entry name" value="PHOSPHODIESTERASE YAEI"/>
    <property type="match status" value="1"/>
</dbReference>
<evidence type="ECO:0000313" key="6">
    <source>
        <dbReference type="Proteomes" id="UP000006048"/>
    </source>
</evidence>
<dbReference type="Proteomes" id="UP000006048">
    <property type="component" value="Chromosome"/>
</dbReference>
<keyword evidence="2" id="KW-0378">Hydrolase</keyword>
<feature type="transmembrane region" description="Helical" evidence="3">
    <location>
        <begin position="125"/>
        <end position="146"/>
    </location>
</feature>
<name>I4B1T1_TURPD</name>
<evidence type="ECO:0000256" key="3">
    <source>
        <dbReference type="SAM" id="Phobius"/>
    </source>
</evidence>
<dbReference type="InterPro" id="IPR029052">
    <property type="entry name" value="Metallo-depent_PP-like"/>
</dbReference>
<feature type="transmembrane region" description="Helical" evidence="3">
    <location>
        <begin position="32"/>
        <end position="52"/>
    </location>
</feature>
<feature type="transmembrane region" description="Helical" evidence="3">
    <location>
        <begin position="81"/>
        <end position="105"/>
    </location>
</feature>
<dbReference type="STRING" id="869212.Turpa_0586"/>
<dbReference type="HOGENOM" id="CLU_025443_5_1_12"/>
<sequence length="408" mass="46020">MYRFLVTASILVLLGFVYLGQRLIADIWPQNLQIALWLILAAMIANLLWLPFKRWRRQMASRPNPNTETVARYLEASAYNLMGLLSLLLLFSVVSDVLRLAFRVLPQSLQGDILAAVPAGQDLDSVLAIAVAVVATLFFMWGRFAVVRGPRYRFVNVVYPLHGKPRRRPRFRGHKALPKKIRIAQVSDLHIGRAIKKPYVARVVEMLNAQNADIVCFTGDIGDGNIEHLFEDSAPLAEIRSKHGVYYIPGNHEYYWGMQKWLNAFKLHGFKPVINRGETIKTDAGSVFLAGVSDPTAARFAEDLPKIPDIEPADVSILLAHQPIFARSAAQKKYDLMLSGHTHGGQYIPWSWVVHLVYRFASGLYRSGKMLVYVNDGTGYWGAPVRIGTRLEITILDIYLRHEDISDT</sequence>
<dbReference type="GO" id="GO:0046872">
    <property type="term" value="F:metal ion binding"/>
    <property type="evidence" value="ECO:0007669"/>
    <property type="project" value="UniProtKB-KW"/>
</dbReference>
<evidence type="ECO:0000259" key="4">
    <source>
        <dbReference type="Pfam" id="PF00149"/>
    </source>
</evidence>
<evidence type="ECO:0000256" key="1">
    <source>
        <dbReference type="ARBA" id="ARBA00022723"/>
    </source>
</evidence>
<evidence type="ECO:0000313" key="5">
    <source>
        <dbReference type="EMBL" id="AFM11238.1"/>
    </source>
</evidence>
<dbReference type="SUPFAM" id="SSF56300">
    <property type="entry name" value="Metallo-dependent phosphatases"/>
    <property type="match status" value="1"/>
</dbReference>
<dbReference type="GO" id="GO:0008758">
    <property type="term" value="F:UDP-2,3-diacylglucosamine hydrolase activity"/>
    <property type="evidence" value="ECO:0007669"/>
    <property type="project" value="TreeGrafter"/>
</dbReference>
<dbReference type="InterPro" id="IPR051158">
    <property type="entry name" value="Metallophosphoesterase_sf"/>
</dbReference>
<accession>I4B1T1</accession>
<keyword evidence="3" id="KW-0472">Membrane</keyword>
<organism evidence="5 6">
    <name type="scientific">Turneriella parva (strain ATCC BAA-1111 / DSM 21527 / NCTC 11395 / H)</name>
    <name type="common">Leptospira parva</name>
    <dbReference type="NCBI Taxonomy" id="869212"/>
    <lineage>
        <taxon>Bacteria</taxon>
        <taxon>Pseudomonadati</taxon>
        <taxon>Spirochaetota</taxon>
        <taxon>Spirochaetia</taxon>
        <taxon>Leptospirales</taxon>
        <taxon>Leptospiraceae</taxon>
        <taxon>Turneriella</taxon>
    </lineage>
</organism>